<evidence type="ECO:0000313" key="2">
    <source>
        <dbReference type="Proteomes" id="UP000287756"/>
    </source>
</evidence>
<name>A0A410MJB8_9BACI</name>
<evidence type="ECO:0000313" key="1">
    <source>
        <dbReference type="EMBL" id="QAS54790.1"/>
    </source>
</evidence>
<gene>
    <name evidence="1" type="ORF">HLI_21280</name>
</gene>
<protein>
    <submittedName>
        <fullName evidence="1">Uncharacterized protein</fullName>
    </submittedName>
</protein>
<organism evidence="1 2">
    <name type="scientific">Halobacillus litoralis</name>
    <dbReference type="NCBI Taxonomy" id="45668"/>
    <lineage>
        <taxon>Bacteria</taxon>
        <taxon>Bacillati</taxon>
        <taxon>Bacillota</taxon>
        <taxon>Bacilli</taxon>
        <taxon>Bacillales</taxon>
        <taxon>Bacillaceae</taxon>
        <taxon>Halobacillus</taxon>
    </lineage>
</organism>
<dbReference type="EMBL" id="CP026119">
    <property type="protein sequence ID" value="QAS54790.1"/>
    <property type="molecule type" value="Genomic_DNA"/>
</dbReference>
<dbReference type="AlphaFoldDB" id="A0A410MJB8"/>
<geneLocation type="plasmid" evidence="2">
    <name>pldw-31</name>
</geneLocation>
<dbReference type="RefSeq" id="WP_128527019.1">
    <property type="nucleotide sequence ID" value="NZ_CP026119.1"/>
</dbReference>
<dbReference type="KEGG" id="hli:HLI_21280"/>
<dbReference type="Proteomes" id="UP000287756">
    <property type="component" value="Plasmid pLDW-31"/>
</dbReference>
<sequence>MRSMPEFEHQSWLNAIQGLKIHKLFRQVGVNVTGDIYIPVDAIHNMSDLVIDGFSKTYSRGELWSCFEEDKTIKEKKLAIDEAFIEQTSETFEYFFVIEDERFNINGIESEIPLKTSFDDSVFEGGIIVPLQFLGYSNPGIAIGHDFFLGSAEVVEEVFQLESLIKQLHSFPESKVKSS</sequence>
<keyword evidence="1" id="KW-0614">Plasmid</keyword>
<accession>A0A410MJB8</accession>
<reference evidence="1 2" key="1">
    <citation type="submission" date="2018-01" db="EMBL/GenBank/DDBJ databases">
        <title>The whole genome sequencing and assembly of Halobacillus litoralis ERB031 strain.</title>
        <authorList>
            <person name="Lee S.-J."/>
            <person name="Park M.-K."/>
            <person name="Kim J.-Y."/>
            <person name="Lee Y.-J."/>
            <person name="Yi H."/>
            <person name="Bahn Y.-S."/>
            <person name="Kim J.F."/>
            <person name="Lee D.-W."/>
        </authorList>
    </citation>
    <scope>NUCLEOTIDE SEQUENCE [LARGE SCALE GENOMIC DNA]</scope>
    <source>
        <strain evidence="1 2">ERB 031</strain>
        <plasmid evidence="2">pldw-31</plasmid>
    </source>
</reference>
<proteinExistence type="predicted"/>